<proteinExistence type="predicted"/>
<accession>S0FGI2</accession>
<dbReference type="RefSeq" id="WP_004628165.1">
    <property type="nucleotide sequence ID" value="NZ_AORV01000052.1"/>
</dbReference>
<organism evidence="1 2">
    <name type="scientific">Ruminiclostridium cellobioparum subsp. termitidis CT1112</name>
    <dbReference type="NCBI Taxonomy" id="1195236"/>
    <lineage>
        <taxon>Bacteria</taxon>
        <taxon>Bacillati</taxon>
        <taxon>Bacillota</taxon>
        <taxon>Clostridia</taxon>
        <taxon>Eubacteriales</taxon>
        <taxon>Oscillospiraceae</taxon>
        <taxon>Ruminiclostridium</taxon>
    </lineage>
</organism>
<dbReference type="InterPro" id="IPR038417">
    <property type="entry name" value="Alpga-gal_N_sf"/>
</dbReference>
<comment type="caution">
    <text evidence="1">The sequence shown here is derived from an EMBL/GenBank/DDBJ whole genome shotgun (WGS) entry which is preliminary data.</text>
</comment>
<evidence type="ECO:0000313" key="2">
    <source>
        <dbReference type="Proteomes" id="UP000014155"/>
    </source>
</evidence>
<sequence length="252" mass="29017">MEYITFCENGIYMVFSVSAEHCLSLLYFSALPYGNLEFNDFDYRNFNPVEFVVSEAEYYEEQKTKRINGLIHNNGLCYCYHTDMRNPTGRKIEFVTIDEEKALEITLHFQFYNDISAVRCWSEVYNGGTRSSILKYISSLHLHWPKSCKLKSFGEKPHLCLFPDYVKNGLGLLVHGKEPEGLCFQSCDNSLWHWEFGEYSETFYLRAGEPGCHSGWQKIIAPDERFSSTPVMAAVKPGGLNSAVDELMRVGR</sequence>
<keyword evidence="2" id="KW-1185">Reference proteome</keyword>
<dbReference type="AlphaFoldDB" id="S0FGI2"/>
<evidence type="ECO:0000313" key="1">
    <source>
        <dbReference type="EMBL" id="EMS70575.1"/>
    </source>
</evidence>
<name>S0FGI2_RUMCE</name>
<dbReference type="Gene3D" id="2.70.98.60">
    <property type="entry name" value="alpha-galactosidase from lactobacil brevis"/>
    <property type="match status" value="1"/>
</dbReference>
<dbReference type="STRING" id="1195236.CTER_3662"/>
<dbReference type="Proteomes" id="UP000014155">
    <property type="component" value="Unassembled WGS sequence"/>
</dbReference>
<protein>
    <submittedName>
        <fullName evidence="1">Uncharacterized protein</fullName>
    </submittedName>
</protein>
<dbReference type="EMBL" id="AORV01000052">
    <property type="protein sequence ID" value="EMS70575.1"/>
    <property type="molecule type" value="Genomic_DNA"/>
</dbReference>
<reference evidence="1 2" key="1">
    <citation type="journal article" date="2013" name="Genome Announc.">
        <title>Draft Genome Sequence of the Cellulolytic, Mesophilic, Anaerobic Bacterium Clostridium termitidis Strain CT1112 (DSM 5398).</title>
        <authorList>
            <person name="Lal S."/>
            <person name="Ramachandran U."/>
            <person name="Zhang X."/>
            <person name="Munir R."/>
            <person name="Sparling R."/>
            <person name="Levin D.B."/>
        </authorList>
    </citation>
    <scope>NUCLEOTIDE SEQUENCE [LARGE SCALE GENOMIC DNA]</scope>
    <source>
        <strain evidence="1 2">CT1112</strain>
    </source>
</reference>
<dbReference type="PATRIC" id="fig|1195236.3.peg.3880"/>
<dbReference type="eggNOG" id="COG3345">
    <property type="taxonomic scope" value="Bacteria"/>
</dbReference>
<gene>
    <name evidence="1" type="ORF">CTER_3662</name>
</gene>